<reference evidence="3 4" key="1">
    <citation type="submission" date="2019-04" db="EMBL/GenBank/DDBJ databases">
        <title>Cohnella sp. nov. isolated from preserved vegetables.</title>
        <authorList>
            <person name="Lin S.-Y."/>
            <person name="Hung M.-H."/>
            <person name="Young C.-C."/>
        </authorList>
    </citation>
    <scope>NUCLEOTIDE SEQUENCE [LARGE SCALE GENOMIC DNA]</scope>
    <source>
        <strain evidence="3 4">CC-MHH1044</strain>
    </source>
</reference>
<evidence type="ECO:0000259" key="2">
    <source>
        <dbReference type="SMART" id="SM00943"/>
    </source>
</evidence>
<feature type="region of interest" description="Disordered" evidence="1">
    <location>
        <begin position="207"/>
        <end position="258"/>
    </location>
</feature>
<dbReference type="OrthoDB" id="25220at2"/>
<dbReference type="Proteomes" id="UP000310636">
    <property type="component" value="Unassembled WGS sequence"/>
</dbReference>
<dbReference type="SMART" id="SM00943">
    <property type="entry name" value="Prim-Pol"/>
    <property type="match status" value="1"/>
</dbReference>
<gene>
    <name evidence="3" type="ORF">E6C55_32985</name>
</gene>
<evidence type="ECO:0000313" key="4">
    <source>
        <dbReference type="Proteomes" id="UP000310636"/>
    </source>
</evidence>
<evidence type="ECO:0000256" key="1">
    <source>
        <dbReference type="SAM" id="MobiDB-lite"/>
    </source>
</evidence>
<dbReference type="SUPFAM" id="SSF56747">
    <property type="entry name" value="Prim-pol domain"/>
    <property type="match status" value="1"/>
</dbReference>
<dbReference type="AlphaFoldDB" id="A0A4S4BEX1"/>
<keyword evidence="4" id="KW-1185">Reference proteome</keyword>
<dbReference type="CDD" id="cd04859">
    <property type="entry name" value="Prim_Pol"/>
    <property type="match status" value="1"/>
</dbReference>
<feature type="domain" description="DNA primase/polymerase bifunctional N-terminal" evidence="2">
    <location>
        <begin position="12"/>
        <end position="190"/>
    </location>
</feature>
<protein>
    <submittedName>
        <fullName evidence="3">Bifunctional DNA primase/polymerase</fullName>
    </submittedName>
</protein>
<dbReference type="Pfam" id="PF09250">
    <property type="entry name" value="Prim-Pol"/>
    <property type="match status" value="1"/>
</dbReference>
<name>A0A4S4BEX1_9BACL</name>
<organism evidence="3 4">
    <name type="scientific">Cohnella fermenti</name>
    <dbReference type="NCBI Taxonomy" id="2565925"/>
    <lineage>
        <taxon>Bacteria</taxon>
        <taxon>Bacillati</taxon>
        <taxon>Bacillota</taxon>
        <taxon>Bacilli</taxon>
        <taxon>Bacillales</taxon>
        <taxon>Paenibacillaceae</taxon>
        <taxon>Cohnella</taxon>
    </lineage>
</organism>
<dbReference type="EMBL" id="SSOB01000087">
    <property type="protein sequence ID" value="THF72485.1"/>
    <property type="molecule type" value="Genomic_DNA"/>
</dbReference>
<proteinExistence type="predicted"/>
<feature type="compositionally biased region" description="Low complexity" evidence="1">
    <location>
        <begin position="212"/>
        <end position="250"/>
    </location>
</feature>
<comment type="caution">
    <text evidence="3">The sequence shown here is derived from an EMBL/GenBank/DDBJ whole genome shotgun (WGS) entry which is preliminary data.</text>
</comment>
<accession>A0A4S4BEX1</accession>
<dbReference type="InterPro" id="IPR015330">
    <property type="entry name" value="DNA_primase/pol_bifunc_N"/>
</dbReference>
<sequence>MHNQQENILNAAVAYARRDLKIIPLCSGDHLGMKEDHRKRCANPGKAPLLGNWINKASDHPEEVSGWFNKYKTANIGAITGTRGGIVAIDVDGDYGRIRLQKLSGGEIPLTWEFTTPGLGHRYLFAAPPGPPLRKFTDARSDAEHQELAFLGDGQQTVLPPSIHRNGIAYEWVEGRSPEDIDLAPAPDWMLMHMSSQYTADALFDDFEGTETDTPTSPTASTSTSTSTSTLTTASTSTTVFSPSAMSPKSSRSEKGRRLEHMMNQCREIKEAVQLQKSGGCDEETWFRIVSLLSALGAYDEALAFSRLSDKHNQRSEERIAQIRANAGRGAFGPARCTTFNCDAGQIKACFGSVATDSAGTPTNSPARFYRQDDPSLLEQVEKLLQRTRYQLQHGRLVEPAYNKNGEVSGFNAVGNFIAIPLRNVEVDNGVDVYRELELEGVLLRDGRRLRSLTVRQDEFPEMKWISQWGIDANLEPGAISKDKMRHAIQQLAFHAGSTRVYGHLGFRQIDGHWRYLHAGGCLGEPEVTVEVDRRLSRYALPEEADDLKAAVRHSLSLLEVATPDVTTLLLALVYLAPLCEALRTSGIEPSFVVWLYGQTGTRKSTLAALFLSHFGRFSPKGAPASFKDTANSLERRGFDTKDSVLWIDDFHPSSNPVEARKMEQIAQSLLRSYGDRVGRGRMRADASLRPDYPPRGLVIATGEMLPDGHSSNARMQSAEVRTGSVDLDKLTAAQGEQHLLGQAMTGYVRRIGERMSDPDFLSRLAHTFEARRALAQPTQTHGRLAEATAWLYLGLESMLEFAVEVGAATAEELRERLDKGWQTLLSLSNEQSEQVDGSRPARQFLSIVAGMLQSGSLSVRPTGRTELEAYKDIPPRIVCFEST</sequence>
<dbReference type="RefSeq" id="WP_136374086.1">
    <property type="nucleotide sequence ID" value="NZ_SSOB01000087.1"/>
</dbReference>
<evidence type="ECO:0000313" key="3">
    <source>
        <dbReference type="EMBL" id="THF72485.1"/>
    </source>
</evidence>